<comment type="similarity">
    <text evidence="6">Belongs to the short-chain dehydrogenases/reductases (SDR) family. ERG27 subfamily.</text>
</comment>
<dbReference type="Gene3D" id="3.40.50.720">
    <property type="entry name" value="NAD(P)-binding Rossmann-like Domain"/>
    <property type="match status" value="1"/>
</dbReference>
<evidence type="ECO:0000256" key="6">
    <source>
        <dbReference type="ARBA" id="ARBA00023593"/>
    </source>
</evidence>
<sequence length="437" mass="48112">MEVQPHQAEDKTTVTVLVTGANSGLGFSICCRLIDEFLFTRPQSQSLHLLFSTRDTKKGDSTLRRLNAHLQKTLKEANASTPGISLLLEARIKLENVLVDLTRLLSVKALAKQLLTRGQHLDAVVWNAGIAGWMGIDYLAAAREVLTSVVQATTYPHFMICDVGALAKPQLSGHGSVHTFPEPALGKVFTANVFGHYMLTHWLAPLMDAGSRVVWVSSPSALPEAFEVEDLQGLGAKMAYESSKRVTDLMVLTSEGEASRESTRTFWGGREEGPRPRMYVTHPGVITTSIADISWILTLGMIAITYLARWLGSPWHCVSAYKGAVSATYAVLAPPDQLPELEEREGKGKWGSACDVFGHERVARTEIEGWGYGGELGARPSGSVPYSRTGHKEATRESREEFEETGRKVWREMEEMRVEWEKRLGKVEVDSASSVDA</sequence>
<dbReference type="GO" id="GO:0005789">
    <property type="term" value="C:endoplasmic reticulum membrane"/>
    <property type="evidence" value="ECO:0007669"/>
    <property type="project" value="TreeGrafter"/>
</dbReference>
<name>A0AAV9PJY0_9PEZI</name>
<dbReference type="GO" id="GO:0000253">
    <property type="term" value="F:3-beta-hydroxysteroid 3-dehydrogenase (NADP+) activity"/>
    <property type="evidence" value="ECO:0007669"/>
    <property type="project" value="UniProtKB-EC"/>
</dbReference>
<evidence type="ECO:0000256" key="7">
    <source>
        <dbReference type="SAM" id="MobiDB-lite"/>
    </source>
</evidence>
<keyword evidence="4 8" id="KW-0560">Oxidoreductase</keyword>
<dbReference type="GO" id="GO:0005811">
    <property type="term" value="C:lipid droplet"/>
    <property type="evidence" value="ECO:0007669"/>
    <property type="project" value="TreeGrafter"/>
</dbReference>
<dbReference type="GO" id="GO:0006696">
    <property type="term" value="P:ergosterol biosynthetic process"/>
    <property type="evidence" value="ECO:0007669"/>
    <property type="project" value="TreeGrafter"/>
</dbReference>
<dbReference type="Proteomes" id="UP001337655">
    <property type="component" value="Unassembled WGS sequence"/>
</dbReference>
<dbReference type="PANTHER" id="PTHR43647">
    <property type="entry name" value="DEHYDROGENASE"/>
    <property type="match status" value="1"/>
</dbReference>
<organism evidence="8 9">
    <name type="scientific">Saxophila tyrrhenica</name>
    <dbReference type="NCBI Taxonomy" id="1690608"/>
    <lineage>
        <taxon>Eukaryota</taxon>
        <taxon>Fungi</taxon>
        <taxon>Dikarya</taxon>
        <taxon>Ascomycota</taxon>
        <taxon>Pezizomycotina</taxon>
        <taxon>Dothideomycetes</taxon>
        <taxon>Dothideomycetidae</taxon>
        <taxon>Mycosphaerellales</taxon>
        <taxon>Extremaceae</taxon>
        <taxon>Saxophila</taxon>
    </lineage>
</organism>
<evidence type="ECO:0000256" key="5">
    <source>
        <dbReference type="ARBA" id="ARBA00023098"/>
    </source>
</evidence>
<accession>A0AAV9PJY0</accession>
<evidence type="ECO:0000256" key="2">
    <source>
        <dbReference type="ARBA" id="ARBA00022857"/>
    </source>
</evidence>
<feature type="region of interest" description="Disordered" evidence="7">
    <location>
        <begin position="380"/>
        <end position="402"/>
    </location>
</feature>
<dbReference type="GO" id="GO:0005741">
    <property type="term" value="C:mitochondrial outer membrane"/>
    <property type="evidence" value="ECO:0007669"/>
    <property type="project" value="TreeGrafter"/>
</dbReference>
<dbReference type="PANTHER" id="PTHR43647:SF1">
    <property type="entry name" value="3-KETO-STEROID REDUCTASE ERG27"/>
    <property type="match status" value="1"/>
</dbReference>
<keyword evidence="9" id="KW-1185">Reference proteome</keyword>
<dbReference type="GeneID" id="89922474"/>
<dbReference type="EC" id="1.1.1.270" evidence="8"/>
<proteinExistence type="inferred from homology"/>
<dbReference type="InterPro" id="IPR051593">
    <property type="entry name" value="Ergosterol_Biosynth_ERG27"/>
</dbReference>
<evidence type="ECO:0000256" key="1">
    <source>
        <dbReference type="ARBA" id="ARBA00022516"/>
    </source>
</evidence>
<evidence type="ECO:0000256" key="4">
    <source>
        <dbReference type="ARBA" id="ARBA00023002"/>
    </source>
</evidence>
<dbReference type="RefSeq" id="XP_064662715.1">
    <property type="nucleotide sequence ID" value="XM_064798388.1"/>
</dbReference>
<dbReference type="SUPFAM" id="SSF51735">
    <property type="entry name" value="NAD(P)-binding Rossmann-fold domains"/>
    <property type="match status" value="1"/>
</dbReference>
<protein>
    <submittedName>
        <fullName evidence="8">3-keto-steroid reductase</fullName>
        <ecNumber evidence="8">1.1.1.270</ecNumber>
    </submittedName>
</protein>
<evidence type="ECO:0000313" key="8">
    <source>
        <dbReference type="EMBL" id="KAK5174046.1"/>
    </source>
</evidence>
<dbReference type="AlphaFoldDB" id="A0AAV9PJY0"/>
<comment type="caution">
    <text evidence="8">The sequence shown here is derived from an EMBL/GenBank/DDBJ whole genome shotgun (WGS) entry which is preliminary data.</text>
</comment>
<dbReference type="EMBL" id="JAVRRT010000002">
    <property type="protein sequence ID" value="KAK5174046.1"/>
    <property type="molecule type" value="Genomic_DNA"/>
</dbReference>
<reference evidence="8 9" key="1">
    <citation type="submission" date="2023-08" db="EMBL/GenBank/DDBJ databases">
        <title>Black Yeasts Isolated from many extreme environments.</title>
        <authorList>
            <person name="Coleine C."/>
            <person name="Stajich J.E."/>
            <person name="Selbmann L."/>
        </authorList>
    </citation>
    <scope>NUCLEOTIDE SEQUENCE [LARGE SCALE GENOMIC DNA]</scope>
    <source>
        <strain evidence="8 9">CCFEE 5935</strain>
    </source>
</reference>
<evidence type="ECO:0000313" key="9">
    <source>
        <dbReference type="Proteomes" id="UP001337655"/>
    </source>
</evidence>
<feature type="compositionally biased region" description="Basic and acidic residues" evidence="7">
    <location>
        <begin position="390"/>
        <end position="402"/>
    </location>
</feature>
<keyword evidence="1" id="KW-0444">Lipid biosynthesis</keyword>
<dbReference type="InterPro" id="IPR036291">
    <property type="entry name" value="NAD(P)-bd_dom_sf"/>
</dbReference>
<evidence type="ECO:0000256" key="3">
    <source>
        <dbReference type="ARBA" id="ARBA00022955"/>
    </source>
</evidence>
<keyword evidence="5" id="KW-0443">Lipid metabolism</keyword>
<gene>
    <name evidence="8" type="primary">ERG27</name>
    <name evidence="8" type="ORF">LTR77_001126</name>
</gene>
<keyword evidence="2" id="KW-0521">NADP</keyword>
<keyword evidence="3" id="KW-0752">Steroid biosynthesis</keyword>